<organism evidence="10 11">
    <name type="scientific">Magallana gigas</name>
    <name type="common">Pacific oyster</name>
    <name type="synonym">Crassostrea gigas</name>
    <dbReference type="NCBI Taxonomy" id="29159"/>
    <lineage>
        <taxon>Eukaryota</taxon>
        <taxon>Metazoa</taxon>
        <taxon>Spiralia</taxon>
        <taxon>Lophotrochozoa</taxon>
        <taxon>Mollusca</taxon>
        <taxon>Bivalvia</taxon>
        <taxon>Autobranchia</taxon>
        <taxon>Pteriomorphia</taxon>
        <taxon>Ostreida</taxon>
        <taxon>Ostreoidea</taxon>
        <taxon>Ostreidae</taxon>
        <taxon>Magallana</taxon>
    </lineage>
</organism>
<comment type="domain">
    <text evidence="7">The DHHC domain is required for palmitoyltransferase activity.</text>
</comment>
<keyword evidence="2 7" id="KW-0808">Transferase</keyword>
<dbReference type="Proteomes" id="UP000005408">
    <property type="component" value="Unassembled WGS sequence"/>
</dbReference>
<dbReference type="InterPro" id="IPR001594">
    <property type="entry name" value="Palmitoyltrfase_DHHC"/>
</dbReference>
<evidence type="ECO:0000256" key="6">
    <source>
        <dbReference type="ARBA" id="ARBA00023315"/>
    </source>
</evidence>
<comment type="catalytic activity">
    <reaction evidence="7">
        <text>L-cysteinyl-[protein] + hexadecanoyl-CoA = S-hexadecanoyl-L-cysteinyl-[protein] + CoA</text>
        <dbReference type="Rhea" id="RHEA:36683"/>
        <dbReference type="Rhea" id="RHEA-COMP:10131"/>
        <dbReference type="Rhea" id="RHEA-COMP:11032"/>
        <dbReference type="ChEBI" id="CHEBI:29950"/>
        <dbReference type="ChEBI" id="CHEBI:57287"/>
        <dbReference type="ChEBI" id="CHEBI:57379"/>
        <dbReference type="ChEBI" id="CHEBI:74151"/>
        <dbReference type="EC" id="2.3.1.225"/>
    </reaction>
</comment>
<dbReference type="EC" id="2.3.1.225" evidence="7"/>
<accession>A0A8W8K560</accession>
<comment type="subcellular location">
    <subcellularLocation>
        <location evidence="1">Membrane</location>
        <topology evidence="1">Multi-pass membrane protein</topology>
    </subcellularLocation>
</comment>
<keyword evidence="6 7" id="KW-0012">Acyltransferase</keyword>
<evidence type="ECO:0000256" key="3">
    <source>
        <dbReference type="ARBA" id="ARBA00022692"/>
    </source>
</evidence>
<comment type="similarity">
    <text evidence="7">Belongs to the DHHC palmitoyltransferase family.</text>
</comment>
<evidence type="ECO:0000256" key="1">
    <source>
        <dbReference type="ARBA" id="ARBA00004141"/>
    </source>
</evidence>
<evidence type="ECO:0000256" key="7">
    <source>
        <dbReference type="RuleBase" id="RU079119"/>
    </source>
</evidence>
<dbReference type="Pfam" id="PF01529">
    <property type="entry name" value="DHHC"/>
    <property type="match status" value="1"/>
</dbReference>
<reference evidence="10" key="1">
    <citation type="submission" date="2022-08" db="UniProtKB">
        <authorList>
            <consortium name="EnsemblMetazoa"/>
        </authorList>
    </citation>
    <scope>IDENTIFICATION</scope>
    <source>
        <strain evidence="10">05x7-T-G4-1.051#20</strain>
    </source>
</reference>
<dbReference type="InterPro" id="IPR039859">
    <property type="entry name" value="PFA4/ZDH16/20/ERF2-like"/>
</dbReference>
<name>A0A8W8K560_MAGGI</name>
<feature type="transmembrane region" description="Helical" evidence="7">
    <location>
        <begin position="228"/>
        <end position="252"/>
    </location>
</feature>
<feature type="region of interest" description="Disordered" evidence="8">
    <location>
        <begin position="1"/>
        <end position="28"/>
    </location>
</feature>
<keyword evidence="5 7" id="KW-0472">Membrane</keyword>
<feature type="transmembrane region" description="Helical" evidence="7">
    <location>
        <begin position="131"/>
        <end position="149"/>
    </location>
</feature>
<keyword evidence="4 7" id="KW-1133">Transmembrane helix</keyword>
<feature type="transmembrane region" description="Helical" evidence="7">
    <location>
        <begin position="272"/>
        <end position="292"/>
    </location>
</feature>
<keyword evidence="11" id="KW-1185">Reference proteome</keyword>
<protein>
    <recommendedName>
        <fullName evidence="7">Palmitoyltransferase</fullName>
        <ecNumber evidence="7">2.3.1.225</ecNumber>
    </recommendedName>
</protein>
<evidence type="ECO:0000313" key="11">
    <source>
        <dbReference type="Proteomes" id="UP000005408"/>
    </source>
</evidence>
<dbReference type="GO" id="GO:0019706">
    <property type="term" value="F:protein-cysteine S-palmitoyltransferase activity"/>
    <property type="evidence" value="ECO:0007669"/>
    <property type="project" value="UniProtKB-EC"/>
</dbReference>
<evidence type="ECO:0000259" key="9">
    <source>
        <dbReference type="Pfam" id="PF01529"/>
    </source>
</evidence>
<keyword evidence="3 7" id="KW-0812">Transmembrane</keyword>
<feature type="transmembrane region" description="Helical" evidence="7">
    <location>
        <begin position="99"/>
        <end position="119"/>
    </location>
</feature>
<dbReference type="PROSITE" id="PS50216">
    <property type="entry name" value="DHHC"/>
    <property type="match status" value="1"/>
</dbReference>
<feature type="domain" description="Palmitoyltransferase DHHC" evidence="9">
    <location>
        <begin position="186"/>
        <end position="311"/>
    </location>
</feature>
<dbReference type="EnsemblMetazoa" id="G22005.1">
    <property type="protein sequence ID" value="G22005.1:cds"/>
    <property type="gene ID" value="G22005"/>
</dbReference>
<dbReference type="PANTHER" id="PTHR12246">
    <property type="entry name" value="PALMITOYLTRANSFERASE ZDHHC16"/>
    <property type="match status" value="1"/>
</dbReference>
<evidence type="ECO:0000256" key="2">
    <source>
        <dbReference type="ARBA" id="ARBA00022679"/>
    </source>
</evidence>
<dbReference type="AlphaFoldDB" id="A0A8W8K560"/>
<dbReference type="GO" id="GO:0016020">
    <property type="term" value="C:membrane"/>
    <property type="evidence" value="ECO:0007669"/>
    <property type="project" value="UniProtKB-SubCell"/>
</dbReference>
<evidence type="ECO:0000256" key="8">
    <source>
        <dbReference type="SAM" id="MobiDB-lite"/>
    </source>
</evidence>
<evidence type="ECO:0000256" key="5">
    <source>
        <dbReference type="ARBA" id="ARBA00023136"/>
    </source>
</evidence>
<evidence type="ECO:0000313" key="10">
    <source>
        <dbReference type="EnsemblMetazoa" id="G22005.1:cds"/>
    </source>
</evidence>
<sequence length="355" mass="40235">MDEDEHLNKRHRNGGAQNSTADNQMKDSHDRRVSDLIFCLCYILNENGEPKGPIVKTLKSRHKGPVEDGVTTINLGPLCRKLGLAWLMTDPNLWCVKDICGWVCAIFTWLLVLYAEYVVNFVMLLHNPNTTWSIVNGLIFQFFAFMAVASHVRCMLTDPGAVPKGNATQENIKRLNLADGQVVFKCPKCVSIKPDRAHHCSVCQRCIKKMDHHCPWVNNCVGESNQKFFVLFTMYICIISFHALYMSIHHFITCVGREWKTCSGVSPPATTVFLIFLIFEALLFGIFTAIMCGTQVSAICSDETGIESLKNDDSHQKKGYWLSLKATFGHPFSWKWFSPFSTPKFAYSKSYLHCV</sequence>
<proteinExistence type="inferred from homology"/>
<evidence type="ECO:0000256" key="4">
    <source>
        <dbReference type="ARBA" id="ARBA00022989"/>
    </source>
</evidence>